<proteinExistence type="predicted"/>
<gene>
    <name evidence="3" type="ORF">KBTEX_03744</name>
</gene>
<dbReference type="InterPro" id="IPR028082">
    <property type="entry name" value="Peripla_BP_I"/>
</dbReference>
<dbReference type="EMBL" id="MN079241">
    <property type="protein sequence ID" value="QEA07394.1"/>
    <property type="molecule type" value="Genomic_DNA"/>
</dbReference>
<name>A0A5B8RIJ9_9ZZZZ</name>
<dbReference type="Gene3D" id="3.40.50.2300">
    <property type="match status" value="2"/>
</dbReference>
<accession>A0A5B8RIJ9</accession>
<dbReference type="Pfam" id="PF13458">
    <property type="entry name" value="Peripla_BP_6"/>
    <property type="match status" value="1"/>
</dbReference>
<dbReference type="PANTHER" id="PTHR30483">
    <property type="entry name" value="LEUCINE-SPECIFIC-BINDING PROTEIN"/>
    <property type="match status" value="1"/>
</dbReference>
<organism evidence="3">
    <name type="scientific">uncultured organism</name>
    <dbReference type="NCBI Taxonomy" id="155900"/>
    <lineage>
        <taxon>unclassified sequences</taxon>
        <taxon>environmental samples</taxon>
    </lineage>
</organism>
<protein>
    <recommendedName>
        <fullName evidence="2">Leucine-binding protein domain-containing protein</fullName>
    </recommendedName>
</protein>
<dbReference type="PANTHER" id="PTHR30483:SF6">
    <property type="entry name" value="PERIPLASMIC BINDING PROTEIN OF ABC TRANSPORTER FOR NATURAL AMINO ACIDS"/>
    <property type="match status" value="1"/>
</dbReference>
<evidence type="ECO:0000256" key="1">
    <source>
        <dbReference type="ARBA" id="ARBA00022729"/>
    </source>
</evidence>
<feature type="domain" description="Leucine-binding protein" evidence="2">
    <location>
        <begin position="32"/>
        <end position="370"/>
    </location>
</feature>
<dbReference type="AlphaFoldDB" id="A0A5B8RIJ9"/>
<sequence length="426" mass="45898">MTIKTILNRLALAIGIAGFAVSAGASAAGKAPIRIGGLATLEGAFAVDGKDAMRGIEMAIEEFGGEIDGHPIKLVKASSDASPNSAVDAARKLIEQEDVDILVGPLSGSEGLAVKDYAKKHPGKTFLNGSSAAQDTTLRDPARNFYRFSTDGAQWMAGLGDYVYKQKGYRKVAVVSEDYSFPYTQVFGFAYEFCRNGGEISHKYWVPIGNKDYSAVITRLPEDIDAIYVMLGGSDAVNFLTQYRQYGGSKPMIGSSVTVDQTVLSSKGPFKQYVLGTASAGPIADSWDNPEWASFVKRYQKAYPDGFPSPSLFAETYYVNAKAALLALRQVGGDLSDGQKQLQKTLDSLSFQTPTGHVALDENREGISNNFVTVVAKKPNGDLYNKVVAVKKDVDQTLGMKRDAFLELGKVGRNSPTCEDLRNVGK</sequence>
<evidence type="ECO:0000313" key="3">
    <source>
        <dbReference type="EMBL" id="QEA07394.1"/>
    </source>
</evidence>
<dbReference type="CDD" id="cd06332">
    <property type="entry name" value="PBP1_aromatic_compounds-like"/>
    <property type="match status" value="1"/>
</dbReference>
<evidence type="ECO:0000259" key="2">
    <source>
        <dbReference type="Pfam" id="PF13458"/>
    </source>
</evidence>
<dbReference type="InterPro" id="IPR028081">
    <property type="entry name" value="Leu-bd"/>
</dbReference>
<dbReference type="SUPFAM" id="SSF53822">
    <property type="entry name" value="Periplasmic binding protein-like I"/>
    <property type="match status" value="1"/>
</dbReference>
<keyword evidence="1" id="KW-0732">Signal</keyword>
<dbReference type="InterPro" id="IPR051010">
    <property type="entry name" value="BCAA_transport"/>
</dbReference>
<reference evidence="3" key="1">
    <citation type="submission" date="2019-06" db="EMBL/GenBank/DDBJ databases">
        <authorList>
            <person name="Murdoch R.W."/>
            <person name="Fathepure B."/>
        </authorList>
    </citation>
    <scope>NUCLEOTIDE SEQUENCE</scope>
</reference>